<keyword evidence="8 9" id="KW-0624">Polysaccharide degradation</keyword>
<dbReference type="EMBL" id="PXYL01000019">
    <property type="protein sequence ID" value="PSJ56233.1"/>
    <property type="molecule type" value="Genomic_DNA"/>
</dbReference>
<comment type="caution">
    <text evidence="11">The sequence shown here is derived from an EMBL/GenBank/DDBJ whole genome shotgun (WGS) entry which is preliminary data.</text>
</comment>
<name>A0A2P7S1D1_9HYPH</name>
<evidence type="ECO:0000256" key="3">
    <source>
        <dbReference type="ARBA" id="ARBA00022651"/>
    </source>
</evidence>
<evidence type="ECO:0000256" key="2">
    <source>
        <dbReference type="ARBA" id="ARBA00007495"/>
    </source>
</evidence>
<dbReference type="SMART" id="SM00633">
    <property type="entry name" value="Glyco_10"/>
    <property type="match status" value="1"/>
</dbReference>
<dbReference type="GO" id="GO:0045493">
    <property type="term" value="P:xylan catabolic process"/>
    <property type="evidence" value="ECO:0007669"/>
    <property type="project" value="UniProtKB-KW"/>
</dbReference>
<comment type="similarity">
    <text evidence="2 9">Belongs to the glycosyl hydrolase 10 (cellulase F) family.</text>
</comment>
<evidence type="ECO:0000256" key="8">
    <source>
        <dbReference type="ARBA" id="ARBA00023326"/>
    </source>
</evidence>
<evidence type="ECO:0000256" key="7">
    <source>
        <dbReference type="ARBA" id="ARBA00023295"/>
    </source>
</evidence>
<dbReference type="OrthoDB" id="9815836at2"/>
<feature type="domain" description="GH10" evidence="10">
    <location>
        <begin position="26"/>
        <end position="367"/>
    </location>
</feature>
<keyword evidence="3" id="KW-0858">Xylan degradation</keyword>
<sequence>MERHFTRRAVIAGAVGFATSAFSTRTKAAPSLKVLAEQRGMFFGAAVAADKLRLDSSFKSAIINECSSLTPEVSLKWGEVEPSKGRLEMAAMDEIAELARANGLKTYGHALLWHGSVPLWAEAMLRDGPDWQPVRNYFASVMPRYSDIIQHWDVVNEPIETGDRDDGLRDNAFLRAFGRDYIERALDEARIFAPEGKLMINEYGLEYDNPVERDRRYLFLKLLEYLKSKNVPLDGVGLQAHLDLRKGMVSAKGIRDFLHEIKGLGLAVVITELDVKEADYSISAERRDVAVADETRRYLEVALDCPVVKGVTTWGLTDRYSWLQVTEEELATYKGMWKDGGGPGLNRGLPLDAMLTPKRMYAAIASSLAS</sequence>
<dbReference type="InterPro" id="IPR044846">
    <property type="entry name" value="GH10"/>
</dbReference>
<keyword evidence="7 9" id="KW-0326">Glycosidase</keyword>
<dbReference type="Proteomes" id="UP000240653">
    <property type="component" value="Unassembled WGS sequence"/>
</dbReference>
<accession>A0A2P7S1D1</accession>
<evidence type="ECO:0000256" key="5">
    <source>
        <dbReference type="ARBA" id="ARBA00022801"/>
    </source>
</evidence>
<evidence type="ECO:0000313" key="12">
    <source>
        <dbReference type="Proteomes" id="UP000240653"/>
    </source>
</evidence>
<dbReference type="PANTHER" id="PTHR31490:SF88">
    <property type="entry name" value="BETA-XYLANASE"/>
    <property type="match status" value="1"/>
</dbReference>
<dbReference type="AlphaFoldDB" id="A0A2P7S1D1"/>
<gene>
    <name evidence="11" type="ORF">C7I85_24955</name>
</gene>
<evidence type="ECO:0000313" key="11">
    <source>
        <dbReference type="EMBL" id="PSJ56233.1"/>
    </source>
</evidence>
<evidence type="ECO:0000256" key="9">
    <source>
        <dbReference type="RuleBase" id="RU361174"/>
    </source>
</evidence>
<keyword evidence="5 9" id="KW-0378">Hydrolase</keyword>
<evidence type="ECO:0000256" key="1">
    <source>
        <dbReference type="ARBA" id="ARBA00000681"/>
    </source>
</evidence>
<evidence type="ECO:0000256" key="4">
    <source>
        <dbReference type="ARBA" id="ARBA00022729"/>
    </source>
</evidence>
<dbReference type="Gene3D" id="3.20.20.80">
    <property type="entry name" value="Glycosidases"/>
    <property type="match status" value="1"/>
</dbReference>
<dbReference type="PRINTS" id="PR00134">
    <property type="entry name" value="GLHYDRLASE10"/>
</dbReference>
<keyword evidence="12" id="KW-1185">Reference proteome</keyword>
<dbReference type="InterPro" id="IPR017853">
    <property type="entry name" value="GH"/>
</dbReference>
<organism evidence="11 12">
    <name type="scientific">Pseudaminobacter soli</name>
    <name type="common">ex Li et al. 2025</name>
    <dbReference type="NCBI Taxonomy" id="1295366"/>
    <lineage>
        <taxon>Bacteria</taxon>
        <taxon>Pseudomonadati</taxon>
        <taxon>Pseudomonadota</taxon>
        <taxon>Alphaproteobacteria</taxon>
        <taxon>Hyphomicrobiales</taxon>
        <taxon>Phyllobacteriaceae</taxon>
        <taxon>Pseudaminobacter</taxon>
    </lineage>
</organism>
<dbReference type="RefSeq" id="WP_106726718.1">
    <property type="nucleotide sequence ID" value="NZ_PXYL01000019.1"/>
</dbReference>
<dbReference type="SUPFAM" id="SSF51445">
    <property type="entry name" value="(Trans)glycosidases"/>
    <property type="match status" value="1"/>
</dbReference>
<keyword evidence="4" id="KW-0732">Signal</keyword>
<dbReference type="PANTHER" id="PTHR31490">
    <property type="entry name" value="GLYCOSYL HYDROLASE"/>
    <property type="match status" value="1"/>
</dbReference>
<comment type="catalytic activity">
    <reaction evidence="1 9">
        <text>Endohydrolysis of (1-&gt;4)-beta-D-xylosidic linkages in xylans.</text>
        <dbReference type="EC" id="3.2.1.8"/>
    </reaction>
</comment>
<dbReference type="GO" id="GO:0031176">
    <property type="term" value="F:endo-1,4-beta-xylanase activity"/>
    <property type="evidence" value="ECO:0007669"/>
    <property type="project" value="UniProtKB-EC"/>
</dbReference>
<dbReference type="Pfam" id="PF00331">
    <property type="entry name" value="Glyco_hydro_10"/>
    <property type="match status" value="1"/>
</dbReference>
<dbReference type="EC" id="3.2.1.8" evidence="9"/>
<dbReference type="InterPro" id="IPR001000">
    <property type="entry name" value="GH10_dom"/>
</dbReference>
<evidence type="ECO:0000259" key="10">
    <source>
        <dbReference type="PROSITE" id="PS51760"/>
    </source>
</evidence>
<reference evidence="11 12" key="1">
    <citation type="submission" date="2018-03" db="EMBL/GenBank/DDBJ databases">
        <title>The draft genome of Mesorhizobium soli JCM 19897.</title>
        <authorList>
            <person name="Li L."/>
            <person name="Liu L."/>
            <person name="Liang L."/>
            <person name="Wang T."/>
            <person name="Zhang X."/>
        </authorList>
    </citation>
    <scope>NUCLEOTIDE SEQUENCE [LARGE SCALE GENOMIC DNA]</scope>
    <source>
        <strain evidence="11 12">JCM 19897</strain>
    </source>
</reference>
<keyword evidence="6 9" id="KW-0119">Carbohydrate metabolism</keyword>
<dbReference type="PROSITE" id="PS51760">
    <property type="entry name" value="GH10_2"/>
    <property type="match status" value="1"/>
</dbReference>
<evidence type="ECO:0000256" key="6">
    <source>
        <dbReference type="ARBA" id="ARBA00023277"/>
    </source>
</evidence>
<proteinExistence type="inferred from homology"/>
<protein>
    <recommendedName>
        <fullName evidence="9">Beta-xylanase</fullName>
        <ecNumber evidence="9">3.2.1.8</ecNumber>
    </recommendedName>
</protein>